<evidence type="ECO:0000256" key="6">
    <source>
        <dbReference type="ARBA" id="ARBA00022837"/>
    </source>
</evidence>
<evidence type="ECO:0000256" key="5">
    <source>
        <dbReference type="ARBA" id="ARBA00022801"/>
    </source>
</evidence>
<keyword evidence="5 12" id="KW-0378">Hydrolase</keyword>
<protein>
    <recommendedName>
        <fullName evidence="12">alpha-1,2-Mannosidase</fullName>
        <ecNumber evidence="12">3.2.1.-</ecNumber>
    </recommendedName>
</protein>
<comment type="cofactor">
    <cofactor evidence="1 10">
        <name>Ca(2+)</name>
        <dbReference type="ChEBI" id="CHEBI:29108"/>
    </cofactor>
</comment>
<dbReference type="PRINTS" id="PR00747">
    <property type="entry name" value="GLYHDRLASE47"/>
</dbReference>
<dbReference type="InterPro" id="IPR036026">
    <property type="entry name" value="Seven-hairpin_glycosidases"/>
</dbReference>
<dbReference type="PANTHER" id="PTHR11742">
    <property type="entry name" value="MANNOSYL-OLIGOSACCHARIDE ALPHA-1,2-MANNOSIDASE-RELATED"/>
    <property type="match status" value="1"/>
</dbReference>
<proteinExistence type="inferred from homology"/>
<dbReference type="InterPro" id="IPR050749">
    <property type="entry name" value="Glycosyl_Hydrolase_47"/>
</dbReference>
<dbReference type="Proteomes" id="UP000218811">
    <property type="component" value="Unassembled WGS sequence"/>
</dbReference>
<keyword evidence="6 10" id="KW-0106">Calcium</keyword>
<evidence type="ECO:0000313" key="15">
    <source>
        <dbReference type="Proteomes" id="UP000218811"/>
    </source>
</evidence>
<evidence type="ECO:0000256" key="10">
    <source>
        <dbReference type="PIRSR" id="PIRSR601382-2"/>
    </source>
</evidence>
<evidence type="ECO:0000256" key="3">
    <source>
        <dbReference type="ARBA" id="ARBA00007658"/>
    </source>
</evidence>
<keyword evidence="13" id="KW-0812">Transmembrane</keyword>
<dbReference type="Gene3D" id="1.50.10.10">
    <property type="match status" value="1"/>
</dbReference>
<dbReference type="InterPro" id="IPR012341">
    <property type="entry name" value="6hp_glycosidase-like_sf"/>
</dbReference>
<evidence type="ECO:0000313" key="14">
    <source>
        <dbReference type="EMBL" id="PCH44101.1"/>
    </source>
</evidence>
<dbReference type="Pfam" id="PF01532">
    <property type="entry name" value="Glyco_hydro_47"/>
    <property type="match status" value="1"/>
</dbReference>
<dbReference type="OrthoDB" id="8118055at2759"/>
<evidence type="ECO:0000256" key="13">
    <source>
        <dbReference type="SAM" id="Phobius"/>
    </source>
</evidence>
<dbReference type="GO" id="GO:0005975">
    <property type="term" value="P:carbohydrate metabolic process"/>
    <property type="evidence" value="ECO:0007669"/>
    <property type="project" value="InterPro"/>
</dbReference>
<dbReference type="GO" id="GO:0036503">
    <property type="term" value="P:ERAD pathway"/>
    <property type="evidence" value="ECO:0007669"/>
    <property type="project" value="UniProtKB-ARBA"/>
</dbReference>
<keyword evidence="15" id="KW-1185">Reference proteome</keyword>
<dbReference type="SUPFAM" id="SSF48225">
    <property type="entry name" value="Seven-hairpin glycosidases"/>
    <property type="match status" value="1"/>
</dbReference>
<dbReference type="STRING" id="742152.A0A2H3JQB1"/>
<keyword evidence="13" id="KW-0472">Membrane</keyword>
<dbReference type="GO" id="GO:0005509">
    <property type="term" value="F:calcium ion binding"/>
    <property type="evidence" value="ECO:0007669"/>
    <property type="project" value="InterPro"/>
</dbReference>
<comment type="catalytic activity">
    <reaction evidence="8">
        <text>N(4)-(alpha-D-Man-(1-&gt;2)-alpha-D-Man-(1-&gt;2)-alpha-D-Man-(1-&gt;3)-[alpha-D-Man-(1-&gt;3)-[alpha-D-Man-(1-&gt;2)-alpha-D-Man-(1-&gt;6)]-alpha-D-Man-(1-&gt;6)]-beta-D-Man-(1-&gt;4)-beta-D-GlcNAc-(1-&gt;4)-beta-D-GlcNAc)-L-asparaginyl-[protein] (N-glucan mannose isomer 8A1,2,3B1,3) + 3 H2O = N(4)-(alpha-D-Man-(1-&gt;3)-[alpha-D-Man-(1-&gt;3)-[alpha-D-Man-(1-&gt;6)]-alpha-D-Man-(1-&gt;6)]-beta-D-Man-(1-&gt;4)-beta-D-GlcNAc-(1-&gt;4)-beta-D-GlcNAc)-L-asparaginyl-[protein] (N-glucan mannose isomer 5A1,2) + 3 beta-D-mannose</text>
        <dbReference type="Rhea" id="RHEA:56028"/>
        <dbReference type="Rhea" id="RHEA-COMP:14358"/>
        <dbReference type="Rhea" id="RHEA-COMP:14367"/>
        <dbReference type="ChEBI" id="CHEBI:15377"/>
        <dbReference type="ChEBI" id="CHEBI:28563"/>
        <dbReference type="ChEBI" id="CHEBI:59087"/>
        <dbReference type="ChEBI" id="CHEBI:60628"/>
        <dbReference type="EC" id="3.2.1.113"/>
    </reaction>
</comment>
<evidence type="ECO:0000256" key="9">
    <source>
        <dbReference type="ARBA" id="ARBA00048605"/>
    </source>
</evidence>
<comment type="similarity">
    <text evidence="3 12">Belongs to the glycosyl hydrolase 47 family.</text>
</comment>
<sequence length="613" mass="69586">MLTSVRDTLMRRVTQRQLIYAAVVFFVICTLYFAAGPSRGTGRWDVSPSLLGSDTPPEVWKARAEQVKQAFRHAYGGYERHAIPHDELRPLTNLTKDNFNGWGVTLFDSLDTMILMGLNDEFARALPIVEQADFIPSPHVTNSHRGYAPFFETVIRYLGGLLSAYALSREPLLLQRADDLGRLLSPAFNTPSGFPAFGVNTANGETVGPTVGILAEIASCQMEYTYLALATGKKAHFDKAEGVMNNLRRANVSTRGGMFPRRWSLQSGRPTDDVLSVGAAADSAHEYLLKMYLMTAQSDKSSYEMYIRTTNHILTNLMYLTDARELLYVTDVATPTFSPSHRFEHLSCFLPGLLALGADQLDLSLDVLDPRTLGDEERRSYELLKHYDLRQLHRWAAEGLTTACYLMYADQPSGLAPDEVQMQPAPGFPPRGRQRNRVGGKRWIDAMEEWRKYGRRGAPPGVGDRRPVQFTDQEQKNMKLRSARTNERGYSLKRTDYLLRPETLESIYLMYRTTGDPVWRERGWQIFEALERECKTPSGYASIENVLRSPAPQADDMPSYFLAETLKYLYLMFHERDLVPLDRWVFNTEAHPLPVFTWSAWERSKFGIPEPSS</sequence>
<evidence type="ECO:0000256" key="4">
    <source>
        <dbReference type="ARBA" id="ARBA00022723"/>
    </source>
</evidence>
<accession>A0A2H3JQB1</accession>
<comment type="pathway">
    <text evidence="2">Protein modification; protein glycosylation.</text>
</comment>
<reference evidence="14 15" key="1">
    <citation type="journal article" date="2012" name="Science">
        <title>The Paleozoic origin of enzymatic lignin decomposition reconstructed from 31 fungal genomes.</title>
        <authorList>
            <person name="Floudas D."/>
            <person name="Binder M."/>
            <person name="Riley R."/>
            <person name="Barry K."/>
            <person name="Blanchette R.A."/>
            <person name="Henrissat B."/>
            <person name="Martinez A.T."/>
            <person name="Otillar R."/>
            <person name="Spatafora J.W."/>
            <person name="Yadav J.S."/>
            <person name="Aerts A."/>
            <person name="Benoit I."/>
            <person name="Boyd A."/>
            <person name="Carlson A."/>
            <person name="Copeland A."/>
            <person name="Coutinho P.M."/>
            <person name="de Vries R.P."/>
            <person name="Ferreira P."/>
            <person name="Findley K."/>
            <person name="Foster B."/>
            <person name="Gaskell J."/>
            <person name="Glotzer D."/>
            <person name="Gorecki P."/>
            <person name="Heitman J."/>
            <person name="Hesse C."/>
            <person name="Hori C."/>
            <person name="Igarashi K."/>
            <person name="Jurgens J.A."/>
            <person name="Kallen N."/>
            <person name="Kersten P."/>
            <person name="Kohler A."/>
            <person name="Kuees U."/>
            <person name="Kumar T.K.A."/>
            <person name="Kuo A."/>
            <person name="LaButti K."/>
            <person name="Larrondo L.F."/>
            <person name="Lindquist E."/>
            <person name="Ling A."/>
            <person name="Lombard V."/>
            <person name="Lucas S."/>
            <person name="Lundell T."/>
            <person name="Martin R."/>
            <person name="McLaughlin D.J."/>
            <person name="Morgenstern I."/>
            <person name="Morin E."/>
            <person name="Murat C."/>
            <person name="Nagy L.G."/>
            <person name="Nolan M."/>
            <person name="Ohm R.A."/>
            <person name="Patyshakuliyeva A."/>
            <person name="Rokas A."/>
            <person name="Ruiz-Duenas F.J."/>
            <person name="Sabat G."/>
            <person name="Salamov A."/>
            <person name="Samejima M."/>
            <person name="Schmutz J."/>
            <person name="Slot J.C."/>
            <person name="St John F."/>
            <person name="Stenlid J."/>
            <person name="Sun H."/>
            <person name="Sun S."/>
            <person name="Syed K."/>
            <person name="Tsang A."/>
            <person name="Wiebenga A."/>
            <person name="Young D."/>
            <person name="Pisabarro A."/>
            <person name="Eastwood D.C."/>
            <person name="Martin F."/>
            <person name="Cullen D."/>
            <person name="Grigoriev I.V."/>
            <person name="Hibbett D.S."/>
        </authorList>
    </citation>
    <scope>NUCLEOTIDE SEQUENCE [LARGE SCALE GENOMIC DNA]</scope>
    <source>
        <strain evidence="14 15">MD-104</strain>
    </source>
</reference>
<evidence type="ECO:0000256" key="8">
    <source>
        <dbReference type="ARBA" id="ARBA00047669"/>
    </source>
</evidence>
<dbReference type="GO" id="GO:0004571">
    <property type="term" value="F:mannosyl-oligosaccharide 1,2-alpha-mannosidase activity"/>
    <property type="evidence" value="ECO:0007669"/>
    <property type="project" value="UniProtKB-EC"/>
</dbReference>
<feature type="disulfide bond" evidence="11">
    <location>
        <begin position="348"/>
        <end position="404"/>
    </location>
</feature>
<feature type="transmembrane region" description="Helical" evidence="13">
    <location>
        <begin position="18"/>
        <end position="35"/>
    </location>
</feature>
<dbReference type="GO" id="GO:0016020">
    <property type="term" value="C:membrane"/>
    <property type="evidence" value="ECO:0007669"/>
    <property type="project" value="InterPro"/>
</dbReference>
<evidence type="ECO:0000256" key="7">
    <source>
        <dbReference type="ARBA" id="ARBA00023157"/>
    </source>
</evidence>
<evidence type="ECO:0000256" key="1">
    <source>
        <dbReference type="ARBA" id="ARBA00001913"/>
    </source>
</evidence>
<evidence type="ECO:0000256" key="2">
    <source>
        <dbReference type="ARBA" id="ARBA00004922"/>
    </source>
</evidence>
<dbReference type="InterPro" id="IPR001382">
    <property type="entry name" value="Glyco_hydro_47"/>
</dbReference>
<dbReference type="AlphaFoldDB" id="A0A2H3JQB1"/>
<organism evidence="14 15">
    <name type="scientific">Wolfiporia cocos (strain MD-104)</name>
    <name type="common">Brown rot fungus</name>
    <dbReference type="NCBI Taxonomy" id="742152"/>
    <lineage>
        <taxon>Eukaryota</taxon>
        <taxon>Fungi</taxon>
        <taxon>Dikarya</taxon>
        <taxon>Basidiomycota</taxon>
        <taxon>Agaricomycotina</taxon>
        <taxon>Agaricomycetes</taxon>
        <taxon>Polyporales</taxon>
        <taxon>Phaeolaceae</taxon>
        <taxon>Wolfiporia</taxon>
    </lineage>
</organism>
<dbReference type="PANTHER" id="PTHR11742:SF55">
    <property type="entry name" value="ENDOPLASMIC RETICULUM MANNOSYL-OLIGOSACCHARIDE 1,2-ALPHA-MANNOSIDASE"/>
    <property type="match status" value="1"/>
</dbReference>
<dbReference type="EMBL" id="KB468157">
    <property type="protein sequence ID" value="PCH44101.1"/>
    <property type="molecule type" value="Genomic_DNA"/>
</dbReference>
<dbReference type="OMA" id="WRMFKNI"/>
<evidence type="ECO:0000256" key="12">
    <source>
        <dbReference type="RuleBase" id="RU361193"/>
    </source>
</evidence>
<feature type="binding site" evidence="10">
    <location>
        <position position="588"/>
    </location>
    <ligand>
        <name>Ca(2+)</name>
        <dbReference type="ChEBI" id="CHEBI:29108"/>
    </ligand>
</feature>
<evidence type="ECO:0000256" key="11">
    <source>
        <dbReference type="PIRSR" id="PIRSR601382-3"/>
    </source>
</evidence>
<name>A0A2H3JQB1_WOLCO</name>
<keyword evidence="4 10" id="KW-0479">Metal-binding</keyword>
<gene>
    <name evidence="14" type="ORF">WOLCODRAFT_138779</name>
</gene>
<keyword evidence="7 11" id="KW-1015">Disulfide bond</keyword>
<comment type="catalytic activity">
    <reaction evidence="9">
        <text>N(4)-(alpha-D-Man-(1-&gt;2)-alpha-D-Man-(1-&gt;2)-alpha-D-Man-(1-&gt;3)-[alpha-D-Man-(1-&gt;2)-alpha-D-Man-(1-&gt;3)-[alpha-D-Man-(1-&gt;2)-alpha-D-Man-(1-&gt;6)]-alpha-D-Man-(1-&gt;6)]-beta-D-Man-(1-&gt;4)-beta-D-GlcNAc-(1-&gt;4)-beta-D-GlcNAc)-L-asparaginyl-[protein] (N-glucan mannose isomer 9A1,2,3B1,2,3) + 4 H2O = N(4)-(alpha-D-Man-(1-&gt;3)-[alpha-D-Man-(1-&gt;3)-[alpha-D-Man-(1-&gt;6)]-alpha-D-Man-(1-&gt;6)]-beta-D-Man-(1-&gt;4)-beta-D-GlcNAc-(1-&gt;4)-beta-D-GlcNAc)-L-asparaginyl-[protein] (N-glucan mannose isomer 5A1,2) + 4 beta-D-mannose</text>
        <dbReference type="Rhea" id="RHEA:56008"/>
        <dbReference type="Rhea" id="RHEA-COMP:14356"/>
        <dbReference type="Rhea" id="RHEA-COMP:14367"/>
        <dbReference type="ChEBI" id="CHEBI:15377"/>
        <dbReference type="ChEBI" id="CHEBI:28563"/>
        <dbReference type="ChEBI" id="CHEBI:59087"/>
        <dbReference type="ChEBI" id="CHEBI:139493"/>
        <dbReference type="EC" id="3.2.1.113"/>
    </reaction>
</comment>
<dbReference type="EC" id="3.2.1.-" evidence="12"/>
<dbReference type="GO" id="GO:0005783">
    <property type="term" value="C:endoplasmic reticulum"/>
    <property type="evidence" value="ECO:0007669"/>
    <property type="project" value="TreeGrafter"/>
</dbReference>
<keyword evidence="13" id="KW-1133">Transmembrane helix</keyword>
<keyword evidence="12" id="KW-0326">Glycosidase</keyword>